<dbReference type="SMART" id="SM00228">
    <property type="entry name" value="PDZ"/>
    <property type="match status" value="1"/>
</dbReference>
<feature type="region of interest" description="Disordered" evidence="1">
    <location>
        <begin position="274"/>
        <end position="308"/>
    </location>
</feature>
<keyword evidence="4" id="KW-1185">Reference proteome</keyword>
<accession>A0ABD3SFF7</accession>
<dbReference type="InterPro" id="IPR036034">
    <property type="entry name" value="PDZ_sf"/>
</dbReference>
<dbReference type="Gene3D" id="2.30.42.10">
    <property type="match status" value="1"/>
</dbReference>
<evidence type="ECO:0000259" key="2">
    <source>
        <dbReference type="PROSITE" id="PS50106"/>
    </source>
</evidence>
<evidence type="ECO:0000313" key="3">
    <source>
        <dbReference type="EMBL" id="KAL3823238.1"/>
    </source>
</evidence>
<gene>
    <name evidence="3" type="ORF">ACHAXA_011083</name>
</gene>
<dbReference type="Proteomes" id="UP001530377">
    <property type="component" value="Unassembled WGS sequence"/>
</dbReference>
<dbReference type="Pfam" id="PF00595">
    <property type="entry name" value="PDZ"/>
    <property type="match status" value="1"/>
</dbReference>
<comment type="caution">
    <text evidence="3">The sequence shown here is derived from an EMBL/GenBank/DDBJ whole genome shotgun (WGS) entry which is preliminary data.</text>
</comment>
<sequence length="308" mass="33438">MNLLQSSPNSGRRCSRTTAALASICILVWQSQTRGAEGFSSSSSSAISTKPRHSVRYLRSLKREAQTSYTLGTFGDADNDANAYGPFPKLTGSLSGSRLHEFILEQHKPLGCSVEESLANEPDAAKHVFVADVNKGGNAEKIGIQVGDVIVQLSGTFDELVDVTGVGIEKIRSLVSGRPEDSSLIIRVARGSDVIERHELALVELCIIGEGDDADTAKCLTSIYSTDDSFFENSDTAVCDEDDSTECMLDSMWSSWTEDIPLQVSENKEDVTEKMNEKKKVAPWSSRSSPSGTFVRDPKTGKMVNIDE</sequence>
<feature type="domain" description="PDZ" evidence="2">
    <location>
        <begin position="110"/>
        <end position="190"/>
    </location>
</feature>
<dbReference type="EMBL" id="JALLPB020000042">
    <property type="protein sequence ID" value="KAL3823238.1"/>
    <property type="molecule type" value="Genomic_DNA"/>
</dbReference>
<dbReference type="InterPro" id="IPR001478">
    <property type="entry name" value="PDZ"/>
</dbReference>
<reference evidence="3 4" key="1">
    <citation type="submission" date="2024-10" db="EMBL/GenBank/DDBJ databases">
        <title>Updated reference genomes for cyclostephanoid diatoms.</title>
        <authorList>
            <person name="Roberts W.R."/>
            <person name="Alverson A.J."/>
        </authorList>
    </citation>
    <scope>NUCLEOTIDE SEQUENCE [LARGE SCALE GENOMIC DNA]</scope>
    <source>
        <strain evidence="3 4">AJA228-03</strain>
    </source>
</reference>
<dbReference type="AlphaFoldDB" id="A0ABD3SFF7"/>
<dbReference type="PROSITE" id="PS50106">
    <property type="entry name" value="PDZ"/>
    <property type="match status" value="1"/>
</dbReference>
<protein>
    <recommendedName>
        <fullName evidence="2">PDZ domain-containing protein</fullName>
    </recommendedName>
</protein>
<evidence type="ECO:0000313" key="4">
    <source>
        <dbReference type="Proteomes" id="UP001530377"/>
    </source>
</evidence>
<proteinExistence type="predicted"/>
<dbReference type="SUPFAM" id="SSF50156">
    <property type="entry name" value="PDZ domain-like"/>
    <property type="match status" value="1"/>
</dbReference>
<name>A0ABD3SFF7_9STRA</name>
<organism evidence="3 4">
    <name type="scientific">Cyclostephanos tholiformis</name>
    <dbReference type="NCBI Taxonomy" id="382380"/>
    <lineage>
        <taxon>Eukaryota</taxon>
        <taxon>Sar</taxon>
        <taxon>Stramenopiles</taxon>
        <taxon>Ochrophyta</taxon>
        <taxon>Bacillariophyta</taxon>
        <taxon>Coscinodiscophyceae</taxon>
        <taxon>Thalassiosirophycidae</taxon>
        <taxon>Stephanodiscales</taxon>
        <taxon>Stephanodiscaceae</taxon>
        <taxon>Cyclostephanos</taxon>
    </lineage>
</organism>
<evidence type="ECO:0000256" key="1">
    <source>
        <dbReference type="SAM" id="MobiDB-lite"/>
    </source>
</evidence>